<sequence>MDKTTNGNNDDDDVGSIMNNNITIGNNGLSASNPTTTMINNDVQVLQHSNQSYIENYFKRRDMISKQALIMARTSVEEAMDFVEKNLSFEFMIDSTGPMTMVPAAVFHEISGIPRNWPFPCRIIGPGIR</sequence>
<evidence type="ECO:0000313" key="2">
    <source>
        <dbReference type="Proteomes" id="UP000663891"/>
    </source>
</evidence>
<dbReference type="OrthoDB" id="10362623at2759"/>
<protein>
    <submittedName>
        <fullName evidence="1">Uncharacterized protein</fullName>
    </submittedName>
</protein>
<dbReference type="Proteomes" id="UP000663891">
    <property type="component" value="Unassembled WGS sequence"/>
</dbReference>
<proteinExistence type="predicted"/>
<gene>
    <name evidence="1" type="ORF">VCS650_LOCUS2249</name>
</gene>
<dbReference type="AlphaFoldDB" id="A0A813QLP2"/>
<evidence type="ECO:0000313" key="1">
    <source>
        <dbReference type="EMBL" id="CAF0768863.1"/>
    </source>
</evidence>
<accession>A0A813QLP2</accession>
<organism evidence="1 2">
    <name type="scientific">Adineta steineri</name>
    <dbReference type="NCBI Taxonomy" id="433720"/>
    <lineage>
        <taxon>Eukaryota</taxon>
        <taxon>Metazoa</taxon>
        <taxon>Spiralia</taxon>
        <taxon>Gnathifera</taxon>
        <taxon>Rotifera</taxon>
        <taxon>Eurotatoria</taxon>
        <taxon>Bdelloidea</taxon>
        <taxon>Adinetida</taxon>
        <taxon>Adinetidae</taxon>
        <taxon>Adineta</taxon>
    </lineage>
</organism>
<reference evidence="1" key="1">
    <citation type="submission" date="2021-02" db="EMBL/GenBank/DDBJ databases">
        <authorList>
            <person name="Nowell W R."/>
        </authorList>
    </citation>
    <scope>NUCLEOTIDE SEQUENCE</scope>
</reference>
<dbReference type="EMBL" id="CAJNON010000011">
    <property type="protein sequence ID" value="CAF0768863.1"/>
    <property type="molecule type" value="Genomic_DNA"/>
</dbReference>
<comment type="caution">
    <text evidence="1">The sequence shown here is derived from an EMBL/GenBank/DDBJ whole genome shotgun (WGS) entry which is preliminary data.</text>
</comment>
<name>A0A813QLP2_9BILA</name>